<dbReference type="EMBL" id="JAMGBD010000001">
    <property type="protein sequence ID" value="MCL6683069.1"/>
    <property type="molecule type" value="Genomic_DNA"/>
</dbReference>
<dbReference type="InterPro" id="IPR003018">
    <property type="entry name" value="GAF"/>
</dbReference>
<dbReference type="RefSeq" id="WP_249847013.1">
    <property type="nucleotide sequence ID" value="NZ_JAMGBD010000001.1"/>
</dbReference>
<dbReference type="Gene3D" id="3.30.450.40">
    <property type="match status" value="1"/>
</dbReference>
<evidence type="ECO:0000259" key="1">
    <source>
        <dbReference type="PROSITE" id="PS50046"/>
    </source>
</evidence>
<keyword evidence="3" id="KW-1185">Reference proteome</keyword>
<accession>A0ABT0RLB9</accession>
<comment type="caution">
    <text evidence="2">The sequence shown here is derived from an EMBL/GenBank/DDBJ whole genome shotgun (WGS) entry which is preliminary data.</text>
</comment>
<feature type="domain" description="Phytochrome chromophore attachment site" evidence="1">
    <location>
        <begin position="126"/>
        <end position="267"/>
    </location>
</feature>
<dbReference type="Proteomes" id="UP001165363">
    <property type="component" value="Unassembled WGS sequence"/>
</dbReference>
<evidence type="ECO:0000313" key="3">
    <source>
        <dbReference type="Proteomes" id="UP001165363"/>
    </source>
</evidence>
<proteinExistence type="predicted"/>
<dbReference type="SMART" id="SM00065">
    <property type="entry name" value="GAF"/>
    <property type="match status" value="1"/>
</dbReference>
<dbReference type="SUPFAM" id="SSF55785">
    <property type="entry name" value="PYP-like sensor domain (PAS domain)"/>
    <property type="match status" value="1"/>
</dbReference>
<dbReference type="SUPFAM" id="SSF55781">
    <property type="entry name" value="GAF domain-like"/>
    <property type="match status" value="1"/>
</dbReference>
<sequence>MPRAEIQPCGFLVVLGQDWRVRHVSANIADHFADCGPRMIGQPLSEYFGGSAVHSLRNQLALMRNPEGAARLFSLFFASVPKPFDVSMHFKDGLIILEALPSAHVEAGDPAGMARQLAASLDACETVTDLVQRASHLLRALTGFDSVTIFRLDENGEGERIAEEGRGAPIPATHCPPPEVRVLADASRAAIPLEPDAPTSLVQHALLRAIDSGEPCASAKEASTSLFVPLVSAGIPWGVAVCFNRTARQPTLDRIAAAELFGDFLAMRAELCEARAG</sequence>
<reference evidence="2" key="1">
    <citation type="submission" date="2022-05" db="EMBL/GenBank/DDBJ databases">
        <authorList>
            <person name="Jo J.-H."/>
            <person name="Im W.-T."/>
        </authorList>
    </citation>
    <scope>NUCLEOTIDE SEQUENCE</scope>
    <source>
        <strain evidence="2">SE158</strain>
    </source>
</reference>
<dbReference type="Gene3D" id="3.30.450.20">
    <property type="entry name" value="PAS domain"/>
    <property type="match status" value="1"/>
</dbReference>
<name>A0ABT0RLB9_9SPHN</name>
<dbReference type="Pfam" id="PF08446">
    <property type="entry name" value="PAS_2"/>
    <property type="match status" value="1"/>
</dbReference>
<dbReference type="InterPro" id="IPR013654">
    <property type="entry name" value="PAS_2"/>
</dbReference>
<dbReference type="Pfam" id="PF01590">
    <property type="entry name" value="GAF"/>
    <property type="match status" value="1"/>
</dbReference>
<dbReference type="PROSITE" id="PS50046">
    <property type="entry name" value="PHYTOCHROME_2"/>
    <property type="match status" value="1"/>
</dbReference>
<dbReference type="InterPro" id="IPR035965">
    <property type="entry name" value="PAS-like_dom_sf"/>
</dbReference>
<gene>
    <name evidence="2" type="ORF">LZ536_04005</name>
</gene>
<dbReference type="InterPro" id="IPR029016">
    <property type="entry name" value="GAF-like_dom_sf"/>
</dbReference>
<evidence type="ECO:0000313" key="2">
    <source>
        <dbReference type="EMBL" id="MCL6683069.1"/>
    </source>
</evidence>
<protein>
    <submittedName>
        <fullName evidence="2">GAF domain-containing protein</fullName>
    </submittedName>
</protein>
<organism evidence="2 3">
    <name type="scientific">Sphingomonas alba</name>
    <dbReference type="NCBI Taxonomy" id="2908208"/>
    <lineage>
        <taxon>Bacteria</taxon>
        <taxon>Pseudomonadati</taxon>
        <taxon>Pseudomonadota</taxon>
        <taxon>Alphaproteobacteria</taxon>
        <taxon>Sphingomonadales</taxon>
        <taxon>Sphingomonadaceae</taxon>
        <taxon>Sphingomonas</taxon>
    </lineage>
</organism>
<dbReference type="InterPro" id="IPR016132">
    <property type="entry name" value="Phyto_chromo_attachment"/>
</dbReference>